<dbReference type="Proteomes" id="UP000193642">
    <property type="component" value="Unassembled WGS sequence"/>
</dbReference>
<dbReference type="EMBL" id="MCGO01000025">
    <property type="protein sequence ID" value="ORY43356.1"/>
    <property type="molecule type" value="Genomic_DNA"/>
</dbReference>
<proteinExistence type="predicted"/>
<comment type="caution">
    <text evidence="1">The sequence shown here is derived from an EMBL/GenBank/DDBJ whole genome shotgun (WGS) entry which is preliminary data.</text>
</comment>
<accession>A0A1Y2C8U0</accession>
<evidence type="ECO:0000313" key="1">
    <source>
        <dbReference type="EMBL" id="ORY43356.1"/>
    </source>
</evidence>
<gene>
    <name evidence="1" type="ORF">BCR33DRAFT_717584</name>
</gene>
<protein>
    <submittedName>
        <fullName evidence="1">Uncharacterized protein</fullName>
    </submittedName>
</protein>
<dbReference type="AlphaFoldDB" id="A0A1Y2C8U0"/>
<keyword evidence="2" id="KW-1185">Reference proteome</keyword>
<evidence type="ECO:0000313" key="2">
    <source>
        <dbReference type="Proteomes" id="UP000193642"/>
    </source>
</evidence>
<name>A0A1Y2C8U0_9FUNG</name>
<reference evidence="1 2" key="1">
    <citation type="submission" date="2016-07" db="EMBL/GenBank/DDBJ databases">
        <title>Pervasive Adenine N6-methylation of Active Genes in Fungi.</title>
        <authorList>
            <consortium name="DOE Joint Genome Institute"/>
            <person name="Mondo S.J."/>
            <person name="Dannebaum R.O."/>
            <person name="Kuo R.C."/>
            <person name="Labutti K."/>
            <person name="Haridas S."/>
            <person name="Kuo A."/>
            <person name="Salamov A."/>
            <person name="Ahrendt S.R."/>
            <person name="Lipzen A."/>
            <person name="Sullivan W."/>
            <person name="Andreopoulos W.B."/>
            <person name="Clum A."/>
            <person name="Lindquist E."/>
            <person name="Daum C."/>
            <person name="Ramamoorthy G.K."/>
            <person name="Gryganskyi A."/>
            <person name="Culley D."/>
            <person name="Magnuson J.K."/>
            <person name="James T.Y."/>
            <person name="O'Malley M.A."/>
            <person name="Stajich J.E."/>
            <person name="Spatafora J.W."/>
            <person name="Visel A."/>
            <person name="Grigoriev I.V."/>
        </authorList>
    </citation>
    <scope>NUCLEOTIDE SEQUENCE [LARGE SCALE GENOMIC DNA]</scope>
    <source>
        <strain evidence="1 2">JEL800</strain>
    </source>
</reference>
<organism evidence="1 2">
    <name type="scientific">Rhizoclosmatium globosum</name>
    <dbReference type="NCBI Taxonomy" id="329046"/>
    <lineage>
        <taxon>Eukaryota</taxon>
        <taxon>Fungi</taxon>
        <taxon>Fungi incertae sedis</taxon>
        <taxon>Chytridiomycota</taxon>
        <taxon>Chytridiomycota incertae sedis</taxon>
        <taxon>Chytridiomycetes</taxon>
        <taxon>Chytridiales</taxon>
        <taxon>Chytriomycetaceae</taxon>
        <taxon>Rhizoclosmatium</taxon>
    </lineage>
</organism>
<sequence length="56" mass="6436">MRLVCSQTRDLKVTGLPKTPFLTVFSSFRKSRSWLGNGRRSHRRSPATEVTLIVEM</sequence>